<evidence type="ECO:0000313" key="3">
    <source>
        <dbReference type="Proteomes" id="UP000279029"/>
    </source>
</evidence>
<keyword evidence="1" id="KW-0812">Transmembrane</keyword>
<gene>
    <name evidence="2" type="ORF">PATL70BA_0153</name>
</gene>
<sequence>MKTVLKIVIGILVLIIVYAIFSIGIQNILMK</sequence>
<proteinExistence type="predicted"/>
<dbReference type="Proteomes" id="UP000279029">
    <property type="component" value="Chromosome"/>
</dbReference>
<protein>
    <submittedName>
        <fullName evidence="2">Uncharacterized protein</fullName>
    </submittedName>
</protein>
<dbReference type="AlphaFoldDB" id="A0A3P7NSW7"/>
<keyword evidence="1" id="KW-1133">Transmembrane helix</keyword>
<evidence type="ECO:0000256" key="1">
    <source>
        <dbReference type="SAM" id="Phobius"/>
    </source>
</evidence>
<reference evidence="2 3" key="1">
    <citation type="submission" date="2018-09" db="EMBL/GenBank/DDBJ databases">
        <authorList>
            <person name="Postec A."/>
        </authorList>
    </citation>
    <scope>NUCLEOTIDE SEQUENCE [LARGE SCALE GENOMIC DNA]</scope>
    <source>
        <strain evidence="2">70B-A</strain>
    </source>
</reference>
<evidence type="ECO:0000313" key="2">
    <source>
        <dbReference type="EMBL" id="VDN45995.1"/>
    </source>
</evidence>
<dbReference type="KEGG" id="cbar:PATL70BA_0153"/>
<keyword evidence="1" id="KW-0472">Membrane</keyword>
<dbReference type="EMBL" id="LR130778">
    <property type="protein sequence ID" value="VDN45995.1"/>
    <property type="molecule type" value="Genomic_DNA"/>
</dbReference>
<feature type="transmembrane region" description="Helical" evidence="1">
    <location>
        <begin position="7"/>
        <end position="29"/>
    </location>
</feature>
<keyword evidence="3" id="KW-1185">Reference proteome</keyword>
<organism evidence="2 3">
    <name type="scientific">Petrocella atlantisensis</name>
    <dbReference type="NCBI Taxonomy" id="2173034"/>
    <lineage>
        <taxon>Bacteria</taxon>
        <taxon>Bacillati</taxon>
        <taxon>Bacillota</taxon>
        <taxon>Clostridia</taxon>
        <taxon>Lachnospirales</taxon>
        <taxon>Vallitaleaceae</taxon>
        <taxon>Petrocella</taxon>
    </lineage>
</organism>
<name>A0A3P7NSW7_9FIRM</name>
<accession>A0A3P7NSW7</accession>